<feature type="transmembrane region" description="Helical" evidence="1">
    <location>
        <begin position="117"/>
        <end position="144"/>
    </location>
</feature>
<dbReference type="PANTHER" id="PTHR37446">
    <property type="entry name" value="CLAUDIN-LIKE IN CAENORHABDITIS"/>
    <property type="match status" value="1"/>
</dbReference>
<reference evidence="2 3" key="2">
    <citation type="submission" date="2018-11" db="EMBL/GenBank/DDBJ databases">
        <authorList>
            <consortium name="Pathogen Informatics"/>
        </authorList>
    </citation>
    <scope>NUCLEOTIDE SEQUENCE [LARGE SCALE GENOMIC DNA]</scope>
</reference>
<dbReference type="Pfam" id="PF06653">
    <property type="entry name" value="Claudin_3"/>
    <property type="match status" value="1"/>
</dbReference>
<accession>A0A0M3K129</accession>
<dbReference type="EMBL" id="UYRR01031565">
    <property type="protein sequence ID" value="VDK51063.1"/>
    <property type="molecule type" value="Genomic_DNA"/>
</dbReference>
<dbReference type="OrthoDB" id="5823731at2759"/>
<dbReference type="AlphaFoldDB" id="A0A0M3K129"/>
<protein>
    <submittedName>
        <fullName evidence="4">Zgc:</fullName>
    </submittedName>
</protein>
<proteinExistence type="predicted"/>
<gene>
    <name evidence="2" type="ORF">ASIM_LOCUS13967</name>
</gene>
<dbReference type="Gene3D" id="1.20.140.150">
    <property type="match status" value="1"/>
</dbReference>
<organism evidence="4">
    <name type="scientific">Anisakis simplex</name>
    <name type="common">Herring worm</name>
    <dbReference type="NCBI Taxonomy" id="6269"/>
    <lineage>
        <taxon>Eukaryota</taxon>
        <taxon>Metazoa</taxon>
        <taxon>Ecdysozoa</taxon>
        <taxon>Nematoda</taxon>
        <taxon>Chromadorea</taxon>
        <taxon>Rhabditida</taxon>
        <taxon>Spirurina</taxon>
        <taxon>Ascaridomorpha</taxon>
        <taxon>Ascaridoidea</taxon>
        <taxon>Anisakidae</taxon>
        <taxon>Anisakis</taxon>
        <taxon>Anisakis simplex complex</taxon>
    </lineage>
</organism>
<name>A0A0M3K129_ANISI</name>
<sequence length="242" mass="26129">MCCSFLGQLVYGALMLVALGLTVASMFSPGWTKIKDLTDESLQNMSHITAEIKDGKVNIPKVNGIFPFLCRMPEGTSTPHNSTDDGGSTALLILAADENSIDYCENFWNNLPTWEKVVVAMMCLALITEVIALVVTLVTICACCCKKAFMFLLPVLALLISIFLLVAVVTFAIKNKHFLDDVISKVDTKSMTVDKSGAEDSIKQNMKTEAGYSFYLAVGALIAAAVDVVVGSLAQCFAKCFL</sequence>
<feature type="transmembrane region" description="Helical" evidence="1">
    <location>
        <begin position="151"/>
        <end position="173"/>
    </location>
</feature>
<feature type="transmembrane region" description="Helical" evidence="1">
    <location>
        <begin position="214"/>
        <end position="238"/>
    </location>
</feature>
<keyword evidence="3" id="KW-1185">Reference proteome</keyword>
<dbReference type="WBParaSite" id="ASIM_0001455701-mRNA-1">
    <property type="protein sequence ID" value="ASIM_0001455701-mRNA-1"/>
    <property type="gene ID" value="ASIM_0001455701"/>
</dbReference>
<dbReference type="InterPro" id="IPR009545">
    <property type="entry name" value="Claudin-like"/>
</dbReference>
<evidence type="ECO:0000313" key="4">
    <source>
        <dbReference type="WBParaSite" id="ASIM_0001455701-mRNA-1"/>
    </source>
</evidence>
<feature type="transmembrane region" description="Helical" evidence="1">
    <location>
        <begin position="9"/>
        <end position="27"/>
    </location>
</feature>
<dbReference type="Proteomes" id="UP000267096">
    <property type="component" value="Unassembled WGS sequence"/>
</dbReference>
<reference evidence="4" key="1">
    <citation type="submission" date="2017-02" db="UniProtKB">
        <authorList>
            <consortium name="WormBaseParasite"/>
        </authorList>
    </citation>
    <scope>IDENTIFICATION</scope>
</reference>
<evidence type="ECO:0000256" key="1">
    <source>
        <dbReference type="SAM" id="Phobius"/>
    </source>
</evidence>
<keyword evidence="1" id="KW-1133">Transmembrane helix</keyword>
<evidence type="ECO:0000313" key="2">
    <source>
        <dbReference type="EMBL" id="VDK51063.1"/>
    </source>
</evidence>
<keyword evidence="1" id="KW-0812">Transmembrane</keyword>
<keyword evidence="1" id="KW-0472">Membrane</keyword>
<dbReference type="PANTHER" id="PTHR37446:SF2">
    <property type="entry name" value="CLAUDIN-LIKE IN CAENORHABDITIS"/>
    <property type="match status" value="1"/>
</dbReference>
<evidence type="ECO:0000313" key="3">
    <source>
        <dbReference type="Proteomes" id="UP000267096"/>
    </source>
</evidence>